<evidence type="ECO:0000313" key="2">
    <source>
        <dbReference type="Proteomes" id="UP000635071"/>
    </source>
</evidence>
<evidence type="ECO:0000313" key="1">
    <source>
        <dbReference type="EMBL" id="GGE18769.1"/>
    </source>
</evidence>
<proteinExistence type="predicted"/>
<accession>A0A916ZYN7</accession>
<dbReference type="Pfam" id="PF06676">
    <property type="entry name" value="DUF1178"/>
    <property type="match status" value="1"/>
</dbReference>
<protein>
    <recommendedName>
        <fullName evidence="3">DUF1178 family protein</fullName>
    </recommendedName>
</protein>
<dbReference type="RefSeq" id="WP_188763506.1">
    <property type="nucleotide sequence ID" value="NZ_BMJM01000010.1"/>
</dbReference>
<keyword evidence="2" id="KW-1185">Reference proteome</keyword>
<comment type="caution">
    <text evidence="1">The sequence shown here is derived from an EMBL/GenBank/DDBJ whole genome shotgun (WGS) entry which is preliminary data.</text>
</comment>
<dbReference type="AlphaFoldDB" id="A0A916ZYN7"/>
<organism evidence="1 2">
    <name type="scientific">Sandarakinorhabdus glacialis</name>
    <dbReference type="NCBI Taxonomy" id="1614636"/>
    <lineage>
        <taxon>Bacteria</taxon>
        <taxon>Pseudomonadati</taxon>
        <taxon>Pseudomonadota</taxon>
        <taxon>Alphaproteobacteria</taxon>
        <taxon>Sphingomonadales</taxon>
        <taxon>Sphingosinicellaceae</taxon>
        <taxon>Sandarakinorhabdus</taxon>
    </lineage>
</organism>
<sequence length="146" mass="15050">MIVFDLLCGQAHVFEAWFGSSDDYESQRARGLIACPLCGDGGISKAVMAPAVGAKGNRAASAVSPSGRAEMLAAQRAMEAASDYVGGNFAVAARARFGDAERAKNAGDAPVRGIYGEATIDEARALAEDGIAVMPLPFTPLVRSDA</sequence>
<name>A0A916ZYN7_9SPHN</name>
<dbReference type="Proteomes" id="UP000635071">
    <property type="component" value="Unassembled WGS sequence"/>
</dbReference>
<evidence type="ECO:0008006" key="3">
    <source>
        <dbReference type="Google" id="ProtNLM"/>
    </source>
</evidence>
<reference evidence="1" key="2">
    <citation type="submission" date="2020-09" db="EMBL/GenBank/DDBJ databases">
        <authorList>
            <person name="Sun Q."/>
            <person name="Zhou Y."/>
        </authorList>
    </citation>
    <scope>NUCLEOTIDE SEQUENCE</scope>
    <source>
        <strain evidence="1">CGMCC 1.15519</strain>
    </source>
</reference>
<dbReference type="EMBL" id="BMJM01000010">
    <property type="protein sequence ID" value="GGE18769.1"/>
    <property type="molecule type" value="Genomic_DNA"/>
</dbReference>
<dbReference type="PIRSF" id="PIRSF032131">
    <property type="entry name" value="UCP032131"/>
    <property type="match status" value="1"/>
</dbReference>
<reference evidence="1" key="1">
    <citation type="journal article" date="2014" name="Int. J. Syst. Evol. Microbiol.">
        <title>Complete genome sequence of Corynebacterium casei LMG S-19264T (=DSM 44701T), isolated from a smear-ripened cheese.</title>
        <authorList>
            <consortium name="US DOE Joint Genome Institute (JGI-PGF)"/>
            <person name="Walter F."/>
            <person name="Albersmeier A."/>
            <person name="Kalinowski J."/>
            <person name="Ruckert C."/>
        </authorList>
    </citation>
    <scope>NUCLEOTIDE SEQUENCE</scope>
    <source>
        <strain evidence="1">CGMCC 1.15519</strain>
    </source>
</reference>
<gene>
    <name evidence="1" type="ORF">GCM10011529_26540</name>
</gene>
<dbReference type="InterPro" id="IPR009562">
    <property type="entry name" value="DUF1178"/>
</dbReference>